<organism evidence="2 3">
    <name type="scientific">Heterostelium pallidum (strain ATCC 26659 / Pp 5 / PN500)</name>
    <name type="common">Cellular slime mold</name>
    <name type="synonym">Polysphondylium pallidum</name>
    <dbReference type="NCBI Taxonomy" id="670386"/>
    <lineage>
        <taxon>Eukaryota</taxon>
        <taxon>Amoebozoa</taxon>
        <taxon>Evosea</taxon>
        <taxon>Eumycetozoa</taxon>
        <taxon>Dictyostelia</taxon>
        <taxon>Acytosteliales</taxon>
        <taxon>Acytosteliaceae</taxon>
        <taxon>Heterostelium</taxon>
    </lineage>
</organism>
<gene>
    <name evidence="2" type="ORF">PPL_06527</name>
</gene>
<accession>D3BDE4</accession>
<evidence type="ECO:0000313" key="2">
    <source>
        <dbReference type="EMBL" id="EFA80588.1"/>
    </source>
</evidence>
<dbReference type="AlphaFoldDB" id="D3BDE4"/>
<comment type="caution">
    <text evidence="2">The sequence shown here is derived from an EMBL/GenBank/DDBJ whole genome shotgun (WGS) entry which is preliminary data.</text>
</comment>
<evidence type="ECO:0000256" key="1">
    <source>
        <dbReference type="SAM" id="SignalP"/>
    </source>
</evidence>
<sequence length="136" mass="15220">MDNYKLLFAILMVAVITVKTSMAIDCKNVKCPDVDATTRTFQCLRSGGELQKADGVNNCCDRCIKVNICQYTSCLSVEQATCEKTGGKYIYADFAKRQCCDYCQCDSARCPPVDQNECSSKGKFYIPEDQVNGRRF</sequence>
<feature type="chain" id="PRO_5003042376" evidence="1">
    <location>
        <begin position="24"/>
        <end position="136"/>
    </location>
</feature>
<dbReference type="RefSeq" id="XP_020432708.1">
    <property type="nucleotide sequence ID" value="XM_020577381.1"/>
</dbReference>
<dbReference type="InParanoid" id="D3BDE4"/>
<evidence type="ECO:0000313" key="3">
    <source>
        <dbReference type="Proteomes" id="UP000001396"/>
    </source>
</evidence>
<proteinExistence type="predicted"/>
<keyword evidence="3" id="KW-1185">Reference proteome</keyword>
<keyword evidence="1" id="KW-0732">Signal</keyword>
<dbReference type="Proteomes" id="UP000001396">
    <property type="component" value="Unassembled WGS sequence"/>
</dbReference>
<protein>
    <submittedName>
        <fullName evidence="2">Uncharacterized protein</fullName>
    </submittedName>
</protein>
<reference evidence="2 3" key="1">
    <citation type="journal article" date="2011" name="Genome Res.">
        <title>Phylogeny-wide analysis of social amoeba genomes highlights ancient origins for complex intercellular communication.</title>
        <authorList>
            <person name="Heidel A.J."/>
            <person name="Lawal H.M."/>
            <person name="Felder M."/>
            <person name="Schilde C."/>
            <person name="Helps N.R."/>
            <person name="Tunggal B."/>
            <person name="Rivero F."/>
            <person name="John U."/>
            <person name="Schleicher M."/>
            <person name="Eichinger L."/>
            <person name="Platzer M."/>
            <person name="Noegel A.A."/>
            <person name="Schaap P."/>
            <person name="Gloeckner G."/>
        </authorList>
    </citation>
    <scope>NUCLEOTIDE SEQUENCE [LARGE SCALE GENOMIC DNA]</scope>
    <source>
        <strain evidence="3">ATCC 26659 / Pp 5 / PN500</strain>
    </source>
</reference>
<dbReference type="GeneID" id="31362009"/>
<name>D3BDE4_HETP5</name>
<dbReference type="EMBL" id="ADBJ01000029">
    <property type="protein sequence ID" value="EFA80588.1"/>
    <property type="molecule type" value="Genomic_DNA"/>
</dbReference>
<feature type="signal peptide" evidence="1">
    <location>
        <begin position="1"/>
        <end position="23"/>
    </location>
</feature>